<name>A0A1W5PTD2_9VIRU</name>
<keyword evidence="5" id="KW-0479">Metal-binding</keyword>
<evidence type="ECO:0000256" key="1">
    <source>
        <dbReference type="ARBA" id="ARBA00004147"/>
    </source>
</evidence>
<dbReference type="GO" id="GO:0006260">
    <property type="term" value="P:DNA replication"/>
    <property type="evidence" value="ECO:0007669"/>
    <property type="project" value="UniProtKB-UniRule"/>
</dbReference>
<reference evidence="16" key="1">
    <citation type="submission" date="2015-10" db="EMBL/GenBank/DDBJ databases">
        <title>The complex fecal virome of captive rhesus macaques during acute and idiopathic chronic diarrhea.</title>
        <authorList>
            <person name="Kapusinszky B."/>
            <person name="Ardeshir A."/>
            <person name="Mulvaney U."/>
            <person name="Deng X."/>
            <person name="Delwart E.L."/>
        </authorList>
    </citation>
    <scope>NUCLEOTIDE SEQUENCE</scope>
    <source>
        <strain evidence="16">Cg5877</strain>
    </source>
</reference>
<keyword evidence="10 12" id="KW-0190">Covalent protein-DNA linkage</keyword>
<dbReference type="GO" id="GO:0005524">
    <property type="term" value="F:ATP binding"/>
    <property type="evidence" value="ECO:0007669"/>
    <property type="project" value="UniProtKB-KW"/>
</dbReference>
<evidence type="ECO:0000256" key="11">
    <source>
        <dbReference type="ARBA" id="ARBA00023125"/>
    </source>
</evidence>
<evidence type="ECO:0000259" key="15">
    <source>
        <dbReference type="PROSITE" id="PS52022"/>
    </source>
</evidence>
<dbReference type="GO" id="GO:0016787">
    <property type="term" value="F:hydrolase activity"/>
    <property type="evidence" value="ECO:0007669"/>
    <property type="project" value="UniProtKB-KW"/>
</dbReference>
<evidence type="ECO:0000256" key="12">
    <source>
        <dbReference type="PROSITE-ProRule" id="PRU01366"/>
    </source>
</evidence>
<keyword evidence="9" id="KW-0067">ATP-binding</keyword>
<protein>
    <submittedName>
        <fullName evidence="16">NS1</fullName>
    </submittedName>
</protein>
<keyword evidence="4 12" id="KW-0540">Nuclease</keyword>
<evidence type="ECO:0000256" key="5">
    <source>
        <dbReference type="ARBA" id="ARBA00022723"/>
    </source>
</evidence>
<dbReference type="InterPro" id="IPR001257">
    <property type="entry name" value="Parvovirus_NS1_helicase"/>
</dbReference>
<dbReference type="SUPFAM" id="SSF55464">
    <property type="entry name" value="Origin of replication-binding domain, RBD-like"/>
    <property type="match status" value="1"/>
</dbReference>
<evidence type="ECO:0000256" key="8">
    <source>
        <dbReference type="ARBA" id="ARBA00022801"/>
    </source>
</evidence>
<evidence type="ECO:0000256" key="6">
    <source>
        <dbReference type="ARBA" id="ARBA00022741"/>
    </source>
</evidence>
<evidence type="ECO:0000256" key="2">
    <source>
        <dbReference type="ARBA" id="ARBA00022562"/>
    </source>
</evidence>
<dbReference type="InterPro" id="IPR049901">
    <property type="entry name" value="PV_NS1-NUC"/>
</dbReference>
<dbReference type="GO" id="GO:0003677">
    <property type="term" value="F:DNA binding"/>
    <property type="evidence" value="ECO:0007669"/>
    <property type="project" value="UniProtKB-UniRule"/>
</dbReference>
<feature type="short sequence motif" description="RCR-2" evidence="12">
    <location>
        <begin position="86"/>
        <end position="88"/>
    </location>
</feature>
<keyword evidence="11 12" id="KW-0238">DNA-binding</keyword>
<dbReference type="PROSITE" id="PS52022">
    <property type="entry name" value="PV_NS1_NUC"/>
    <property type="match status" value="1"/>
</dbReference>
<evidence type="ECO:0000256" key="13">
    <source>
        <dbReference type="SAM" id="MobiDB-lite"/>
    </source>
</evidence>
<dbReference type="GO" id="GO:0019079">
    <property type="term" value="P:viral genome replication"/>
    <property type="evidence" value="ECO:0007669"/>
    <property type="project" value="InterPro"/>
</dbReference>
<feature type="active site" description="For nuclease activity" evidence="12">
    <location>
        <position position="146"/>
    </location>
</feature>
<proteinExistence type="predicted"/>
<dbReference type="Gene3D" id="3.40.50.300">
    <property type="entry name" value="P-loop containing nucleotide triphosphate hydrolases"/>
    <property type="match status" value="1"/>
</dbReference>
<keyword evidence="6 12" id="KW-0547">Nucleotide-binding</keyword>
<dbReference type="GO" id="GO:0046872">
    <property type="term" value="F:metal ion binding"/>
    <property type="evidence" value="ECO:0007669"/>
    <property type="project" value="UniProtKB-KW"/>
</dbReference>
<feature type="domain" description="PV NS1-Nuc" evidence="15">
    <location>
        <begin position="4"/>
        <end position="189"/>
    </location>
</feature>
<keyword evidence="2 12" id="KW-1048">Host nucleus</keyword>
<dbReference type="PROSITE" id="PS51206">
    <property type="entry name" value="SF3_HELICASE_1"/>
    <property type="match status" value="1"/>
</dbReference>
<keyword evidence="3 12" id="KW-0235">DNA replication</keyword>
<dbReference type="InterPro" id="IPR027417">
    <property type="entry name" value="P-loop_NTPase"/>
</dbReference>
<evidence type="ECO:0000313" key="16">
    <source>
        <dbReference type="EMBL" id="APC23164.1"/>
    </source>
</evidence>
<dbReference type="GO" id="GO:0042025">
    <property type="term" value="C:host cell nucleus"/>
    <property type="evidence" value="ECO:0007669"/>
    <property type="project" value="UniProtKB-SubCell"/>
</dbReference>
<dbReference type="SUPFAM" id="SSF52540">
    <property type="entry name" value="P-loop containing nucleoside triphosphate hydrolases"/>
    <property type="match status" value="1"/>
</dbReference>
<dbReference type="Pfam" id="PF01057">
    <property type="entry name" value="Parvo_NS1"/>
    <property type="match status" value="1"/>
</dbReference>
<feature type="domain" description="SF3 helicase" evidence="14">
    <location>
        <begin position="268"/>
        <end position="457"/>
    </location>
</feature>
<dbReference type="InterPro" id="IPR014015">
    <property type="entry name" value="Helicase_SF3_DNA-vir"/>
</dbReference>
<keyword evidence="8 12" id="KW-0378">Hydrolase</keyword>
<dbReference type="InterPro" id="IPR014835">
    <property type="entry name" value="NS1-Nuc"/>
</dbReference>
<dbReference type="EMBL" id="KT961659">
    <property type="protein sequence ID" value="APC23164.1"/>
    <property type="molecule type" value="Genomic_DNA"/>
</dbReference>
<dbReference type="Gene3D" id="3.40.1310.20">
    <property type="match status" value="1"/>
</dbReference>
<dbReference type="GO" id="GO:0004519">
    <property type="term" value="F:endonuclease activity"/>
    <property type="evidence" value="ECO:0007669"/>
    <property type="project" value="UniProtKB-UniRule"/>
</dbReference>
<sequence>MLSLTMEMYRGVIQVNANFTDFANDNWWCCFFQLDDDDWPELRGAERLIAHLICKVASLLDNPSGPFLGSKYFLQAEGNHYDNGFHIHVVIGGPFITPRNVCSVVDGGFNKVLADFTSPPICVQFKPAVTKKGKYHRDGFDFVTNYLMPKLYPNVIYSVTNLDEYQYVCNSLSYRRTMHRKLQGPGISNEASGNSSISFEEPAAKKSKVVTVKGEKFCSLVDTLIERNIFNESKWKEVDFKEYASLSASVAGVHQIKTALTLAVSKCNSPQYLGEILTRPSTTNFNIRENRIANIFLNNNYCPLYAGKMFLAWVQKELGKRNTIWLFGPPSTGKTNIAMSIVSAVPTYGMVNWNNENFPFNDVPYKSIILWDEGLIKSTVVEAAKSILGGQPCRVDQKNKGSVEVTGTPVLITSNSDMTRVVCGNTVTLVHQRALKDRMVRFDLTVRCSNALGLIPADEAKQWLWWAQHNACDAFVQWQLSSDHTAWKVDRTELCHDFQSEPEPNSSSDSVADEESIESFDRTDLSTSWLDVEDQSGGSENSNVSWDIADLVSNDNWIEDLSEDSCPPARCSTPVAVAEPVQVPTGAGGELKWEKNYSVHELNELKWPLFDVDWVWGSAVGRPVCCVEHDKEFGVHCNLCLSLEVLPMLIEKSVTLPDTLRCSAHGDCTNPFDVLTCKKCRDLSGLMSFLEHE</sequence>
<evidence type="ECO:0000256" key="9">
    <source>
        <dbReference type="ARBA" id="ARBA00022840"/>
    </source>
</evidence>
<dbReference type="Pfam" id="PF08724">
    <property type="entry name" value="Rep_N"/>
    <property type="match status" value="1"/>
</dbReference>
<dbReference type="Gene3D" id="1.10.10.950">
    <property type="match status" value="1"/>
</dbReference>
<comment type="subcellular location">
    <subcellularLocation>
        <location evidence="1 12">Host nucleus</location>
    </subcellularLocation>
</comment>
<evidence type="ECO:0000256" key="3">
    <source>
        <dbReference type="ARBA" id="ARBA00022705"/>
    </source>
</evidence>
<feature type="region of interest" description="Disordered" evidence="13">
    <location>
        <begin position="498"/>
        <end position="522"/>
    </location>
</feature>
<organism evidence="16">
    <name type="scientific">Simian erythroparvovirus 2</name>
    <dbReference type="NCBI Taxonomy" id="1920706"/>
    <lineage>
        <taxon>Viruses</taxon>
        <taxon>Monodnaviria</taxon>
        <taxon>Shotokuvirae</taxon>
        <taxon>Cossaviricota</taxon>
        <taxon>Quintoviricetes</taxon>
        <taxon>Piccovirales</taxon>
        <taxon>Parvoviridae</taxon>
        <taxon>Parvovirinae</taxon>
        <taxon>Erythroparvovirus</taxon>
    </lineage>
</organism>
<keyword evidence="7 12" id="KW-0255">Endonuclease</keyword>
<evidence type="ECO:0000256" key="7">
    <source>
        <dbReference type="ARBA" id="ARBA00022759"/>
    </source>
</evidence>
<feature type="short sequence motif" description="RCR-3" evidence="12">
    <location>
        <begin position="146"/>
        <end position="150"/>
    </location>
</feature>
<evidence type="ECO:0000256" key="10">
    <source>
        <dbReference type="ARBA" id="ARBA00023124"/>
    </source>
</evidence>
<accession>A0A1W5PTD2</accession>
<evidence type="ECO:0000259" key="14">
    <source>
        <dbReference type="PROSITE" id="PS51206"/>
    </source>
</evidence>
<evidence type="ECO:0000256" key="4">
    <source>
        <dbReference type="ARBA" id="ARBA00022722"/>
    </source>
</evidence>